<keyword evidence="2" id="KW-1185">Reference proteome</keyword>
<gene>
    <name evidence="1" type="ORF">EV182_005930</name>
</gene>
<dbReference type="EMBL" id="JAMZIH010002278">
    <property type="protein sequence ID" value="KAJ1677550.1"/>
    <property type="molecule type" value="Genomic_DNA"/>
</dbReference>
<accession>A0ACC1HNF9</accession>
<evidence type="ECO:0000313" key="1">
    <source>
        <dbReference type="EMBL" id="KAJ1677550.1"/>
    </source>
</evidence>
<name>A0ACC1HNF9_9FUNG</name>
<reference evidence="1" key="1">
    <citation type="submission" date="2022-06" db="EMBL/GenBank/DDBJ databases">
        <title>Phylogenomic reconstructions and comparative analyses of Kickxellomycotina fungi.</title>
        <authorList>
            <person name="Reynolds N.K."/>
            <person name="Stajich J.E."/>
            <person name="Barry K."/>
            <person name="Grigoriev I.V."/>
            <person name="Crous P."/>
            <person name="Smith M.E."/>
        </authorList>
    </citation>
    <scope>NUCLEOTIDE SEQUENCE</scope>
    <source>
        <strain evidence="1">RSA 2271</strain>
    </source>
</reference>
<proteinExistence type="predicted"/>
<protein>
    <submittedName>
        <fullName evidence="1">Uncharacterized protein</fullName>
    </submittedName>
</protein>
<evidence type="ECO:0000313" key="2">
    <source>
        <dbReference type="Proteomes" id="UP001145114"/>
    </source>
</evidence>
<comment type="caution">
    <text evidence="1">The sequence shown here is derived from an EMBL/GenBank/DDBJ whole genome shotgun (WGS) entry which is preliminary data.</text>
</comment>
<sequence>MLGSFTKQTNALDVNKHMMKYIEENLKKRKQQELGIETSTGDSEDVAEGAEGNSLDPLDSLYQIPDHLRVVSEKPVEEGSLSLSTAMLTSIPEVDLGMSSRIKNIEETEKAKRRLEEGTTTPKQARATQDDPLAGLRYQRYRDISERHATATDAAVAERFKQRFKR</sequence>
<dbReference type="Proteomes" id="UP001145114">
    <property type="component" value="Unassembled WGS sequence"/>
</dbReference>
<organism evidence="1 2">
    <name type="scientific">Spiromyces aspiralis</name>
    <dbReference type="NCBI Taxonomy" id="68401"/>
    <lineage>
        <taxon>Eukaryota</taxon>
        <taxon>Fungi</taxon>
        <taxon>Fungi incertae sedis</taxon>
        <taxon>Zoopagomycota</taxon>
        <taxon>Kickxellomycotina</taxon>
        <taxon>Kickxellomycetes</taxon>
        <taxon>Kickxellales</taxon>
        <taxon>Kickxellaceae</taxon>
        <taxon>Spiromyces</taxon>
    </lineage>
</organism>